<evidence type="ECO:0000313" key="2">
    <source>
        <dbReference type="Proteomes" id="UP001148838"/>
    </source>
</evidence>
<keyword evidence="2" id="KW-1185">Reference proteome</keyword>
<organism evidence="1 2">
    <name type="scientific">Periplaneta americana</name>
    <name type="common">American cockroach</name>
    <name type="synonym">Blatta americana</name>
    <dbReference type="NCBI Taxonomy" id="6978"/>
    <lineage>
        <taxon>Eukaryota</taxon>
        <taxon>Metazoa</taxon>
        <taxon>Ecdysozoa</taxon>
        <taxon>Arthropoda</taxon>
        <taxon>Hexapoda</taxon>
        <taxon>Insecta</taxon>
        <taxon>Pterygota</taxon>
        <taxon>Neoptera</taxon>
        <taxon>Polyneoptera</taxon>
        <taxon>Dictyoptera</taxon>
        <taxon>Blattodea</taxon>
        <taxon>Blattoidea</taxon>
        <taxon>Blattidae</taxon>
        <taxon>Blattinae</taxon>
        <taxon>Periplaneta</taxon>
    </lineage>
</organism>
<accession>A0ABQ8SPH6</accession>
<protein>
    <submittedName>
        <fullName evidence="1">Uncharacterized protein</fullName>
    </submittedName>
</protein>
<reference evidence="1 2" key="1">
    <citation type="journal article" date="2022" name="Allergy">
        <title>Genome assembly and annotation of Periplaneta americana reveal a comprehensive cockroach allergen profile.</title>
        <authorList>
            <person name="Wang L."/>
            <person name="Xiong Q."/>
            <person name="Saelim N."/>
            <person name="Wang L."/>
            <person name="Nong W."/>
            <person name="Wan A.T."/>
            <person name="Shi M."/>
            <person name="Liu X."/>
            <person name="Cao Q."/>
            <person name="Hui J.H.L."/>
            <person name="Sookrung N."/>
            <person name="Leung T.F."/>
            <person name="Tungtrongchitr A."/>
            <person name="Tsui S.K.W."/>
        </authorList>
    </citation>
    <scope>NUCLEOTIDE SEQUENCE [LARGE SCALE GENOMIC DNA]</scope>
    <source>
        <strain evidence="1">PWHHKU_190912</strain>
    </source>
</reference>
<proteinExistence type="predicted"/>
<name>A0ABQ8SPH6_PERAM</name>
<evidence type="ECO:0000313" key="1">
    <source>
        <dbReference type="EMBL" id="KAJ4435562.1"/>
    </source>
</evidence>
<sequence length="376" mass="44760">MWIWIKMKHVKWTDRIRNEAVLERVGEERMMLKLIRKRKRNWLGYWLRRYCVLKPALKLLVNGRSSEQKEISDDSRHYDIIWITCRTVAPKSDCFTLLSYPTHLFYQCGHDVLVTVGCINAAAGSETWAIRRSEEIRVRCVSSDGSTRRADIIIIDRQKDKGVILDPTIRFEMHEQQPQELCREKQVIYEPCCQHLGAQYHITHWTVFGLMFGARGTIPRETLNQLKQYKISDATIDAIGSHADLSNPYLGRLLFKQISFIEMWIWRRMEGVKWTDRIRNEAVLGRVDEERMMLKLIRKRKRNRLGHWPRRNCLLKDALEEMVNGKRVRGRRHYQMIDDIKIYGSYAETKRKAENTKDWRMLGLQIMTCIWAKTYE</sequence>
<gene>
    <name evidence="1" type="ORF">ANN_18178</name>
</gene>
<dbReference type="EMBL" id="JAJSOF020000023">
    <property type="protein sequence ID" value="KAJ4435562.1"/>
    <property type="molecule type" value="Genomic_DNA"/>
</dbReference>
<comment type="caution">
    <text evidence="1">The sequence shown here is derived from an EMBL/GenBank/DDBJ whole genome shotgun (WGS) entry which is preliminary data.</text>
</comment>
<dbReference type="Proteomes" id="UP001148838">
    <property type="component" value="Unassembled WGS sequence"/>
</dbReference>